<feature type="domain" description="Ig-like" evidence="1">
    <location>
        <begin position="93"/>
        <end position="182"/>
    </location>
</feature>
<dbReference type="Ensembl" id="ENSSPAT00000030668.1">
    <property type="protein sequence ID" value="ENSSPAP00000030177.1"/>
    <property type="gene ID" value="ENSSPAG00000022669.1"/>
</dbReference>
<dbReference type="GeneTree" id="ENSGT01110000267173"/>
<dbReference type="SUPFAM" id="SSF48726">
    <property type="entry name" value="Immunoglobulin"/>
    <property type="match status" value="6"/>
</dbReference>
<evidence type="ECO:0000259" key="1">
    <source>
        <dbReference type="PROSITE" id="PS50835"/>
    </source>
</evidence>
<dbReference type="InterPro" id="IPR013106">
    <property type="entry name" value="Ig_V-set"/>
</dbReference>
<dbReference type="PROSITE" id="PS50835">
    <property type="entry name" value="IG_LIKE"/>
    <property type="match status" value="6"/>
</dbReference>
<sequence>GTIKELQTVEAVKGAAAQLECEITGTAPFEISWLKNKKTITGDQKYTIISQDSVSRLEIQTFESADIGDYQCVVSNDVGKVTTKASAKLKEPPTFLKRVESVTAVLGNTVKLQGTLKGSAPITVKWMKDSDILRDDDPNIKMLFEHGVASLSITTVAIGHGGKYSCQAVNEAGQQKCEATLTVQAPKLFILITNGVTAGDSATLECTISGSPELKVKWFKDGKEMIAGRKYKMTLKDNIATMKILTAEKGDTSEYKMEVSNKVGKDQCTCSMFFLQQPDRIMPPTFTKSLKRVDGNVGNDVSMDCKVSGSQPMTITWFRDDQEIVSGVKFQPEFKDSSAVLRIARLEKADSGVYTCRANNSAGFKETSGTLYVKEPPVFTVKPDQQDVIPGATVSLRAAFTGTLPLAVKWFREEKEITTGGSYFIKKDASSSSLELHSVKPSDSAKYTCQVSNDAGKVDCTAVLFVKEPPVFVRKLEATKLVTSSDSIRLECKVTGSPVISFKWFKDEMEISSGLKYSMSSIDLVAALEIVKCAVEDSGDYVCLASSEAGNDRCSSTVTVKGWCSSGSVGIICFSAV</sequence>
<feature type="domain" description="Ig-like" evidence="1">
    <location>
        <begin position="186"/>
        <end position="261"/>
    </location>
</feature>
<protein>
    <recommendedName>
        <fullName evidence="1">Ig-like domain-containing protein</fullName>
    </recommendedName>
</protein>
<proteinExistence type="predicted"/>
<reference evidence="2" key="1">
    <citation type="submission" date="2023-09" db="UniProtKB">
        <authorList>
            <consortium name="Ensembl"/>
        </authorList>
    </citation>
    <scope>IDENTIFICATION</scope>
</reference>
<dbReference type="SMART" id="SM00409">
    <property type="entry name" value="IG"/>
    <property type="match status" value="6"/>
</dbReference>
<dbReference type="InterPro" id="IPR003598">
    <property type="entry name" value="Ig_sub2"/>
</dbReference>
<dbReference type="InterPro" id="IPR013783">
    <property type="entry name" value="Ig-like_fold"/>
</dbReference>
<feature type="domain" description="Ig-like" evidence="1">
    <location>
        <begin position="1"/>
        <end position="90"/>
    </location>
</feature>
<dbReference type="FunFam" id="2.60.40.10:FF:000022">
    <property type="entry name" value="Cardiac titin"/>
    <property type="match status" value="6"/>
</dbReference>
<dbReference type="Pfam" id="PF07679">
    <property type="entry name" value="I-set"/>
    <property type="match status" value="6"/>
</dbReference>
<dbReference type="CDD" id="cd00096">
    <property type="entry name" value="Ig"/>
    <property type="match status" value="2"/>
</dbReference>
<accession>A0A3B5BMM1</accession>
<dbReference type="Gene3D" id="2.60.40.10">
    <property type="entry name" value="Immunoglobulins"/>
    <property type="match status" value="6"/>
</dbReference>
<dbReference type="SMART" id="SM00408">
    <property type="entry name" value="IGc2"/>
    <property type="match status" value="6"/>
</dbReference>
<dbReference type="AlphaFoldDB" id="A0A3B5BMM1"/>
<evidence type="ECO:0000313" key="2">
    <source>
        <dbReference type="Ensembl" id="ENSSPAP00000030177.1"/>
    </source>
</evidence>
<dbReference type="InterPro" id="IPR013098">
    <property type="entry name" value="Ig_I-set"/>
</dbReference>
<dbReference type="SMART" id="SM00406">
    <property type="entry name" value="IGv"/>
    <property type="match status" value="2"/>
</dbReference>
<dbReference type="STRING" id="144197.ENSSPAP00000030177"/>
<dbReference type="PANTHER" id="PTHR47633">
    <property type="entry name" value="IMMUNOGLOBULIN"/>
    <property type="match status" value="1"/>
</dbReference>
<name>A0A3B5BMM1_9TELE</name>
<dbReference type="InterPro" id="IPR036179">
    <property type="entry name" value="Ig-like_dom_sf"/>
</dbReference>
<dbReference type="InterPro" id="IPR007110">
    <property type="entry name" value="Ig-like_dom"/>
</dbReference>
<feature type="domain" description="Ig-like" evidence="1">
    <location>
        <begin position="377"/>
        <end position="465"/>
    </location>
</feature>
<organism evidence="2">
    <name type="scientific">Stegastes partitus</name>
    <name type="common">bicolor damselfish</name>
    <dbReference type="NCBI Taxonomy" id="144197"/>
    <lineage>
        <taxon>Eukaryota</taxon>
        <taxon>Metazoa</taxon>
        <taxon>Chordata</taxon>
        <taxon>Craniata</taxon>
        <taxon>Vertebrata</taxon>
        <taxon>Euteleostomi</taxon>
        <taxon>Actinopterygii</taxon>
        <taxon>Neopterygii</taxon>
        <taxon>Teleostei</taxon>
        <taxon>Neoteleostei</taxon>
        <taxon>Acanthomorphata</taxon>
        <taxon>Ovalentaria</taxon>
        <taxon>Pomacentridae</taxon>
        <taxon>Stegastes</taxon>
    </lineage>
</organism>
<feature type="domain" description="Ig-like" evidence="1">
    <location>
        <begin position="284"/>
        <end position="372"/>
    </location>
</feature>
<dbReference type="InterPro" id="IPR003599">
    <property type="entry name" value="Ig_sub"/>
</dbReference>
<dbReference type="PANTHER" id="PTHR47633:SF13">
    <property type="entry name" value="MYOPALLADIN"/>
    <property type="match status" value="1"/>
</dbReference>
<feature type="domain" description="Ig-like" evidence="1">
    <location>
        <begin position="469"/>
        <end position="559"/>
    </location>
</feature>